<evidence type="ECO:0000256" key="2">
    <source>
        <dbReference type="ARBA" id="ARBA00012544"/>
    </source>
</evidence>
<dbReference type="AlphaFoldDB" id="A0A915K4A8"/>
<evidence type="ECO:0000256" key="1">
    <source>
        <dbReference type="ARBA" id="ARBA00009995"/>
    </source>
</evidence>
<evidence type="ECO:0000313" key="7">
    <source>
        <dbReference type="WBParaSite" id="nRc.2.0.1.t33168-RA"/>
    </source>
</evidence>
<sequence>MEQLHVSCILYIVLPVVNVESYKILFVVPTTLDSHRKSIYPLASFLGKRGHNVTIFMAGFPIVNKENYPEESENVKNRILILRDGIDHAARMESHLQFVTWYARNARSSDMTTPWRFFSSIAKDALERNGSFLNQFLFEEKWDLIVNDVIFSPLGILVALKTNSTMVCISTSAFQVGHMIRRPLPSPWSYSPTFYMPSHTYDHRNFFSRLHSFLHDVEDVATTAYVDWSMVGIEFAKYHPKMSLDVLFGHSKLAMLQFPQLLDYTQPLMRDLVYASIVCKRSAQQTTIDKGLDDFINDPDSRGTIVVAFGHMVKWSKAPNNVTHNFLQALNMLKDYRIIWQFDGNAKELPLGKHIRIMKWLPQ</sequence>
<dbReference type="Gene3D" id="3.40.50.2000">
    <property type="entry name" value="Glycogen Phosphorylase B"/>
    <property type="match status" value="1"/>
</dbReference>
<evidence type="ECO:0000256" key="4">
    <source>
        <dbReference type="ARBA" id="ARBA00022679"/>
    </source>
</evidence>
<name>A0A915K4A8_ROMCU</name>
<evidence type="ECO:0000256" key="3">
    <source>
        <dbReference type="ARBA" id="ARBA00022676"/>
    </source>
</evidence>
<dbReference type="OMA" id="INWERTP"/>
<dbReference type="Proteomes" id="UP000887565">
    <property type="component" value="Unplaced"/>
</dbReference>
<dbReference type="SUPFAM" id="SSF53756">
    <property type="entry name" value="UDP-Glycosyltransferase/glycogen phosphorylase"/>
    <property type="match status" value="1"/>
</dbReference>
<dbReference type="PANTHER" id="PTHR48043:SF62">
    <property type="entry name" value="GLUCURONOSYLTRANSFERASE"/>
    <property type="match status" value="1"/>
</dbReference>
<dbReference type="GO" id="GO:0015020">
    <property type="term" value="F:glucuronosyltransferase activity"/>
    <property type="evidence" value="ECO:0007669"/>
    <property type="project" value="UniProtKB-EC"/>
</dbReference>
<comment type="similarity">
    <text evidence="1">Belongs to the UDP-glycosyltransferase family.</text>
</comment>
<reference evidence="7" key="1">
    <citation type="submission" date="2022-11" db="UniProtKB">
        <authorList>
            <consortium name="WormBaseParasite"/>
        </authorList>
    </citation>
    <scope>IDENTIFICATION</scope>
</reference>
<keyword evidence="3" id="KW-0328">Glycosyltransferase</keyword>
<dbReference type="Pfam" id="PF00201">
    <property type="entry name" value="UDPGT"/>
    <property type="match status" value="1"/>
</dbReference>
<accession>A0A915K4A8</accession>
<evidence type="ECO:0000256" key="5">
    <source>
        <dbReference type="ARBA" id="ARBA00047475"/>
    </source>
</evidence>
<dbReference type="InterPro" id="IPR002213">
    <property type="entry name" value="UDP_glucos_trans"/>
</dbReference>
<proteinExistence type="inferred from homology"/>
<organism evidence="6 7">
    <name type="scientific">Romanomermis culicivorax</name>
    <name type="common">Nematode worm</name>
    <dbReference type="NCBI Taxonomy" id="13658"/>
    <lineage>
        <taxon>Eukaryota</taxon>
        <taxon>Metazoa</taxon>
        <taxon>Ecdysozoa</taxon>
        <taxon>Nematoda</taxon>
        <taxon>Enoplea</taxon>
        <taxon>Dorylaimia</taxon>
        <taxon>Mermithida</taxon>
        <taxon>Mermithoidea</taxon>
        <taxon>Mermithidae</taxon>
        <taxon>Romanomermis</taxon>
    </lineage>
</organism>
<dbReference type="EC" id="2.4.1.17" evidence="2"/>
<evidence type="ECO:0000313" key="6">
    <source>
        <dbReference type="Proteomes" id="UP000887565"/>
    </source>
</evidence>
<dbReference type="PANTHER" id="PTHR48043">
    <property type="entry name" value="EG:EG0003.4 PROTEIN-RELATED"/>
    <property type="match status" value="1"/>
</dbReference>
<dbReference type="InterPro" id="IPR050271">
    <property type="entry name" value="UDP-glycosyltransferase"/>
</dbReference>
<keyword evidence="6" id="KW-1185">Reference proteome</keyword>
<protein>
    <recommendedName>
        <fullName evidence="2">glucuronosyltransferase</fullName>
        <ecNumber evidence="2">2.4.1.17</ecNumber>
    </recommendedName>
</protein>
<comment type="catalytic activity">
    <reaction evidence="5">
        <text>glucuronate acceptor + UDP-alpha-D-glucuronate = acceptor beta-D-glucuronoside + UDP + H(+)</text>
        <dbReference type="Rhea" id="RHEA:21032"/>
        <dbReference type="ChEBI" id="CHEBI:15378"/>
        <dbReference type="ChEBI" id="CHEBI:58052"/>
        <dbReference type="ChEBI" id="CHEBI:58223"/>
        <dbReference type="ChEBI" id="CHEBI:132367"/>
        <dbReference type="ChEBI" id="CHEBI:132368"/>
        <dbReference type="EC" id="2.4.1.17"/>
    </reaction>
</comment>
<dbReference type="WBParaSite" id="nRc.2.0.1.t33168-RA">
    <property type="protein sequence ID" value="nRc.2.0.1.t33168-RA"/>
    <property type="gene ID" value="nRc.2.0.1.g33168"/>
</dbReference>
<keyword evidence="4" id="KW-0808">Transferase</keyword>